<comment type="caution">
    <text evidence="8">The sequence shown here is derived from an EMBL/GenBank/DDBJ whole genome shotgun (WGS) entry which is preliminary data.</text>
</comment>
<feature type="transmembrane region" description="Helical" evidence="7">
    <location>
        <begin position="106"/>
        <end position="125"/>
    </location>
</feature>
<keyword evidence="9" id="KW-1185">Reference proteome</keyword>
<keyword evidence="4 7" id="KW-0812">Transmembrane</keyword>
<dbReference type="Proteomes" id="UP001068379">
    <property type="component" value="Unassembled WGS sequence"/>
</dbReference>
<sequence>MENRHLAILSLIGRILIAVLFLVGVSGKIAAPAGTIGYIASSGMPLPTLAYAVSVFVELVLPILLVLGWRTRLSAAVLALFSIVAALFFHSQLGDMNQSIHFFKNLAIAGGLLQLAAFGGGALSLDARRAR</sequence>
<feature type="transmembrane region" description="Helical" evidence="7">
    <location>
        <begin position="49"/>
        <end position="69"/>
    </location>
</feature>
<feature type="transmembrane region" description="Helical" evidence="7">
    <location>
        <begin position="7"/>
        <end position="29"/>
    </location>
</feature>
<keyword evidence="3" id="KW-1003">Cell membrane</keyword>
<evidence type="ECO:0000256" key="2">
    <source>
        <dbReference type="ARBA" id="ARBA00006679"/>
    </source>
</evidence>
<evidence type="ECO:0000256" key="1">
    <source>
        <dbReference type="ARBA" id="ARBA00004651"/>
    </source>
</evidence>
<dbReference type="PANTHER" id="PTHR33452:SF1">
    <property type="entry name" value="INNER MEMBRANE PROTEIN YPHA-RELATED"/>
    <property type="match status" value="1"/>
</dbReference>
<dbReference type="RefSeq" id="WP_269357454.1">
    <property type="nucleotide sequence ID" value="NZ_JAPWHE010000002.1"/>
</dbReference>
<dbReference type="Pfam" id="PF07681">
    <property type="entry name" value="DoxX"/>
    <property type="match status" value="1"/>
</dbReference>
<dbReference type="InterPro" id="IPR032808">
    <property type="entry name" value="DoxX"/>
</dbReference>
<reference evidence="8" key="1">
    <citation type="submission" date="2022-12" db="EMBL/GenBank/DDBJ databases">
        <title>Bacterial isolates from different developmental stages of Nematostella vectensis.</title>
        <authorList>
            <person name="Fraune S."/>
        </authorList>
    </citation>
    <scope>NUCLEOTIDE SEQUENCE</scope>
    <source>
        <strain evidence="8">G21619-S1</strain>
    </source>
</reference>
<dbReference type="InterPro" id="IPR051907">
    <property type="entry name" value="DoxX-like_oxidoreductase"/>
</dbReference>
<feature type="transmembrane region" description="Helical" evidence="7">
    <location>
        <begin position="76"/>
        <end position="94"/>
    </location>
</feature>
<evidence type="ECO:0000256" key="5">
    <source>
        <dbReference type="ARBA" id="ARBA00022989"/>
    </source>
</evidence>
<evidence type="ECO:0000256" key="7">
    <source>
        <dbReference type="SAM" id="Phobius"/>
    </source>
</evidence>
<name>A0ABT4M269_9BURK</name>
<comment type="subcellular location">
    <subcellularLocation>
        <location evidence="1">Cell membrane</location>
        <topology evidence="1">Multi-pass membrane protein</topology>
    </subcellularLocation>
</comment>
<proteinExistence type="inferred from homology"/>
<evidence type="ECO:0000256" key="3">
    <source>
        <dbReference type="ARBA" id="ARBA00022475"/>
    </source>
</evidence>
<dbReference type="EMBL" id="JAPWHE010000002">
    <property type="protein sequence ID" value="MCZ4329422.1"/>
    <property type="molecule type" value="Genomic_DNA"/>
</dbReference>
<evidence type="ECO:0000256" key="4">
    <source>
        <dbReference type="ARBA" id="ARBA00022692"/>
    </source>
</evidence>
<keyword evidence="6 7" id="KW-0472">Membrane</keyword>
<evidence type="ECO:0000256" key="6">
    <source>
        <dbReference type="ARBA" id="ARBA00023136"/>
    </source>
</evidence>
<gene>
    <name evidence="8" type="ORF">O4H32_05575</name>
</gene>
<keyword evidence="5 7" id="KW-1133">Transmembrane helix</keyword>
<evidence type="ECO:0000313" key="8">
    <source>
        <dbReference type="EMBL" id="MCZ4329422.1"/>
    </source>
</evidence>
<protein>
    <submittedName>
        <fullName evidence="8">DoxX family protein</fullName>
    </submittedName>
</protein>
<accession>A0ABT4M269</accession>
<comment type="similarity">
    <text evidence="2">Belongs to the DoxX family.</text>
</comment>
<evidence type="ECO:0000313" key="9">
    <source>
        <dbReference type="Proteomes" id="UP001068379"/>
    </source>
</evidence>
<organism evidence="8 9">
    <name type="scientific">Castellaniella denitrificans</name>
    <dbReference type="NCBI Taxonomy" id="56119"/>
    <lineage>
        <taxon>Bacteria</taxon>
        <taxon>Pseudomonadati</taxon>
        <taxon>Pseudomonadota</taxon>
        <taxon>Betaproteobacteria</taxon>
        <taxon>Burkholderiales</taxon>
        <taxon>Alcaligenaceae</taxon>
        <taxon>Castellaniella</taxon>
    </lineage>
</organism>
<dbReference type="PANTHER" id="PTHR33452">
    <property type="entry name" value="OXIDOREDUCTASE CATD-RELATED"/>
    <property type="match status" value="1"/>
</dbReference>